<evidence type="ECO:0000313" key="1">
    <source>
        <dbReference type="EMBL" id="NKZ40245.1"/>
    </source>
</evidence>
<gene>
    <name evidence="1" type="ORF">HF690_14900</name>
</gene>
<keyword evidence="2" id="KW-1185">Reference proteome</keyword>
<dbReference type="RefSeq" id="WP_168610006.1">
    <property type="nucleotide sequence ID" value="NZ_JAAZQD010000010.1"/>
</dbReference>
<dbReference type="EMBL" id="JAAZQD010000010">
    <property type="protein sequence ID" value="NKZ40245.1"/>
    <property type="molecule type" value="Genomic_DNA"/>
</dbReference>
<comment type="caution">
    <text evidence="1">The sequence shown here is derived from an EMBL/GenBank/DDBJ whole genome shotgun (WGS) entry which is preliminary data.</text>
</comment>
<evidence type="ECO:0000313" key="2">
    <source>
        <dbReference type="Proteomes" id="UP000541636"/>
    </source>
</evidence>
<dbReference type="Proteomes" id="UP000541636">
    <property type="component" value="Unassembled WGS sequence"/>
</dbReference>
<proteinExistence type="predicted"/>
<dbReference type="AlphaFoldDB" id="A0A846ZPP4"/>
<organism evidence="1 2">
    <name type="scientific">Oleiagrimonas citrea</name>
    <dbReference type="NCBI Taxonomy" id="1665687"/>
    <lineage>
        <taxon>Bacteria</taxon>
        <taxon>Pseudomonadati</taxon>
        <taxon>Pseudomonadota</taxon>
        <taxon>Gammaproteobacteria</taxon>
        <taxon>Lysobacterales</taxon>
        <taxon>Rhodanobacteraceae</taxon>
        <taxon>Oleiagrimonas</taxon>
    </lineage>
</organism>
<sequence>MTPERVFIPNHSPALFDRAEKSSKRGEGVSTCILAVSATEAFTHDLTEWYKFCADHKLECPNNKDKGLFSPDRFTTCFSVLHKYTDLENSILEKISKIESSRERDSLLNKYLELYAICKNGEKADKGANPYQDFSLLIKIRNSIVHTKGEMLSNSNGYSKIDGHPYFIETLSQKNVISKNQSFSSWLNLIENKNFAKWSLEIAEEVIENAINMLPKTEISELFKDQASLHKTA</sequence>
<protein>
    <submittedName>
        <fullName evidence="1">Uncharacterized protein</fullName>
    </submittedName>
</protein>
<accession>A0A846ZPP4</accession>
<reference evidence="1 2" key="1">
    <citation type="journal article" date="2017" name="Int. J. Syst. Evol. Microbiol.">
        <title>Oleiagrimonas citrea sp. nov., a marine bacterium isolated from tidal flat sediment and emended description of the genus Oleiagrimonas Fang et al. 2015 and Oleiagrimonas soli.</title>
        <authorList>
            <person name="Yang S.H."/>
            <person name="Seo H.S."/>
            <person name="Seong C.N."/>
            <person name="Kwon K.K."/>
        </authorList>
    </citation>
    <scope>NUCLEOTIDE SEQUENCE [LARGE SCALE GENOMIC DNA]</scope>
    <source>
        <strain evidence="1 2">MEBiC09124</strain>
    </source>
</reference>
<name>A0A846ZPP4_9GAMM</name>